<protein>
    <submittedName>
        <fullName evidence="1">Uncharacterized protein</fullName>
    </submittedName>
</protein>
<organism evidence="1 2">
    <name type="scientific">Brucella gallinifaecis</name>
    <dbReference type="NCBI Taxonomy" id="215590"/>
    <lineage>
        <taxon>Bacteria</taxon>
        <taxon>Pseudomonadati</taxon>
        <taxon>Pseudomonadota</taxon>
        <taxon>Alphaproteobacteria</taxon>
        <taxon>Hyphomicrobiales</taxon>
        <taxon>Brucellaceae</taxon>
        <taxon>Brucella/Ochrobactrum group</taxon>
        <taxon>Brucella</taxon>
    </lineage>
</organism>
<reference evidence="1 2" key="1">
    <citation type="journal article" date="2003" name="Int. J. Syst. Evol. Microbiol.">
        <title>Towards a standardized format for the description of a novel species (of an established genus): Ochrobactrum gallinifaecis sp. nov.</title>
        <authorList>
            <person name="Kampfer P."/>
            <person name="Buczolits S."/>
            <person name="Albrecht A."/>
            <person name="Busse H.J."/>
            <person name="Stackebrandt E."/>
        </authorList>
    </citation>
    <scope>NUCLEOTIDE SEQUENCE [LARGE SCALE GENOMIC DNA]</scope>
    <source>
        <strain evidence="1 2">ISO 196</strain>
    </source>
</reference>
<name>A0A502BNM9_9HYPH</name>
<dbReference type="EMBL" id="VEWJ01000005">
    <property type="protein sequence ID" value="TPF75470.1"/>
    <property type="molecule type" value="Genomic_DNA"/>
</dbReference>
<keyword evidence="2" id="KW-1185">Reference proteome</keyword>
<proteinExistence type="predicted"/>
<evidence type="ECO:0000313" key="2">
    <source>
        <dbReference type="Proteomes" id="UP000315388"/>
    </source>
</evidence>
<sequence length="65" mass="7211">MPMASVSSCFKSSMGASCLNFCFFIDTPASKSQIAIELLKQSKQKIINQDRTNACICKEFLQLTL</sequence>
<comment type="caution">
    <text evidence="1">The sequence shown here is derived from an EMBL/GenBank/DDBJ whole genome shotgun (WGS) entry which is preliminary data.</text>
</comment>
<dbReference type="AlphaFoldDB" id="A0A502BNM9"/>
<accession>A0A502BNM9</accession>
<gene>
    <name evidence="1" type="ORF">FHY56_09425</name>
</gene>
<dbReference type="Proteomes" id="UP000315388">
    <property type="component" value="Unassembled WGS sequence"/>
</dbReference>
<evidence type="ECO:0000313" key="1">
    <source>
        <dbReference type="EMBL" id="TPF75470.1"/>
    </source>
</evidence>